<evidence type="ECO:0000256" key="4">
    <source>
        <dbReference type="ARBA" id="ARBA00022989"/>
    </source>
</evidence>
<dbReference type="PANTHER" id="PTHR23504:SF31">
    <property type="entry name" value="MAJOR FACILITATOR SUPERFAMILY DOMAIN-CONTAINING PROTEIN 10"/>
    <property type="match status" value="1"/>
</dbReference>
<dbReference type="InterPro" id="IPR020846">
    <property type="entry name" value="MFS_dom"/>
</dbReference>
<protein>
    <recommendedName>
        <fullName evidence="7">Major facilitator superfamily (MFS) profile domain-containing protein</fullName>
    </recommendedName>
</protein>
<evidence type="ECO:0000256" key="6">
    <source>
        <dbReference type="SAM" id="Phobius"/>
    </source>
</evidence>
<evidence type="ECO:0000256" key="2">
    <source>
        <dbReference type="ARBA" id="ARBA00022448"/>
    </source>
</evidence>
<dbReference type="GO" id="GO:0016020">
    <property type="term" value="C:membrane"/>
    <property type="evidence" value="ECO:0007669"/>
    <property type="project" value="UniProtKB-SubCell"/>
</dbReference>
<dbReference type="PROSITE" id="PS50850">
    <property type="entry name" value="MFS"/>
    <property type="match status" value="1"/>
</dbReference>
<dbReference type="GO" id="GO:0022857">
    <property type="term" value="F:transmembrane transporter activity"/>
    <property type="evidence" value="ECO:0007669"/>
    <property type="project" value="InterPro"/>
</dbReference>
<dbReference type="Proteomes" id="UP000886653">
    <property type="component" value="Unassembled WGS sequence"/>
</dbReference>
<keyword evidence="5 6" id="KW-0472">Membrane</keyword>
<evidence type="ECO:0000259" key="7">
    <source>
        <dbReference type="PROSITE" id="PS50850"/>
    </source>
</evidence>
<evidence type="ECO:0000256" key="1">
    <source>
        <dbReference type="ARBA" id="ARBA00004141"/>
    </source>
</evidence>
<feature type="transmembrane region" description="Helical" evidence="6">
    <location>
        <begin position="12"/>
        <end position="33"/>
    </location>
</feature>
<organism evidence="8 9">
    <name type="scientific">Cronartium quercuum f. sp. fusiforme G11</name>
    <dbReference type="NCBI Taxonomy" id="708437"/>
    <lineage>
        <taxon>Eukaryota</taxon>
        <taxon>Fungi</taxon>
        <taxon>Dikarya</taxon>
        <taxon>Basidiomycota</taxon>
        <taxon>Pucciniomycotina</taxon>
        <taxon>Pucciniomycetes</taxon>
        <taxon>Pucciniales</taxon>
        <taxon>Coleosporiaceae</taxon>
        <taxon>Cronartium</taxon>
    </lineage>
</organism>
<feature type="transmembrane region" description="Helical" evidence="6">
    <location>
        <begin position="349"/>
        <end position="368"/>
    </location>
</feature>
<sequence length="497" mass="53651">MDTEKTALQRKVVRIIFFSLLLDLLAFTMPLPLFPRLIASFVEAEKSQQGTLLSRMLGFIQKSRAALLSLRASDLASYTTNSVTNNSKWDVTILGGLLGSIFSFCQFIVSPYIGRLSDGYGRRPVLLLTMVGNIASALLWLFSTSFGPYLLSRAIGGLSEGNVQLGIAIISDVSDPSTRAKSMALVGIAFSVCFTLGPSLGAWFAMNIPNGKAAEIGGIGLNIYAAPAAITLAFLLVETVYLFIALPETKQYSETQTRISSNATHHNQMSKPTTHRTLQQRHERLKVLRKIHSLFLFFFSGAEFTLTFLTYDLYSFTNAQNGRLLGLIGVLSSLLQGGYIRRSKKSPLGFVRTGVGACILSLILLAALPLLHPGPSMAEGEMNTSSMLALYSSAAALAYVSASVVNSLNTLASLECDEIQGDPKQVDRAGIARGKALGDFRSAGQLGRAFGPLFATGIYWARGPTLCYSVCACGSVAVYILSRSLQDYKVEKPVKAE</sequence>
<dbReference type="FunFam" id="1.20.1250.20:FF:000223">
    <property type="entry name" value="Major facilitator superfamily domain-containing protein"/>
    <property type="match status" value="1"/>
</dbReference>
<dbReference type="OrthoDB" id="196650at2759"/>
<gene>
    <name evidence="8" type="ORF">CROQUDRAFT_36809</name>
</gene>
<dbReference type="InterPro" id="IPR011701">
    <property type="entry name" value="MFS"/>
</dbReference>
<evidence type="ECO:0000313" key="9">
    <source>
        <dbReference type="Proteomes" id="UP000886653"/>
    </source>
</evidence>
<comment type="subcellular location">
    <subcellularLocation>
        <location evidence="1">Membrane</location>
        <topology evidence="1">Multi-pass membrane protein</topology>
    </subcellularLocation>
</comment>
<dbReference type="SUPFAM" id="SSF103473">
    <property type="entry name" value="MFS general substrate transporter"/>
    <property type="match status" value="1"/>
</dbReference>
<evidence type="ECO:0000256" key="3">
    <source>
        <dbReference type="ARBA" id="ARBA00022692"/>
    </source>
</evidence>
<feature type="transmembrane region" description="Helical" evidence="6">
    <location>
        <begin position="323"/>
        <end position="340"/>
    </location>
</feature>
<dbReference type="PANTHER" id="PTHR23504">
    <property type="entry name" value="MAJOR FACILITATOR SUPERFAMILY DOMAIN-CONTAINING PROTEIN 10"/>
    <property type="match status" value="1"/>
</dbReference>
<keyword evidence="2" id="KW-0813">Transport</keyword>
<dbReference type="InterPro" id="IPR005829">
    <property type="entry name" value="Sugar_transporter_CS"/>
</dbReference>
<feature type="transmembrane region" description="Helical" evidence="6">
    <location>
        <begin position="182"/>
        <end position="204"/>
    </location>
</feature>
<keyword evidence="3 6" id="KW-0812">Transmembrane</keyword>
<keyword evidence="4 6" id="KW-1133">Transmembrane helix</keyword>
<keyword evidence="9" id="KW-1185">Reference proteome</keyword>
<reference evidence="8" key="1">
    <citation type="submission" date="2013-11" db="EMBL/GenBank/DDBJ databases">
        <title>Genome sequence of the fusiform rust pathogen reveals effectors for host alternation and coevolution with pine.</title>
        <authorList>
            <consortium name="DOE Joint Genome Institute"/>
            <person name="Smith K."/>
            <person name="Pendleton A."/>
            <person name="Kubisiak T."/>
            <person name="Anderson C."/>
            <person name="Salamov A."/>
            <person name="Aerts A."/>
            <person name="Riley R."/>
            <person name="Clum A."/>
            <person name="Lindquist E."/>
            <person name="Ence D."/>
            <person name="Campbell M."/>
            <person name="Kronenberg Z."/>
            <person name="Feau N."/>
            <person name="Dhillon B."/>
            <person name="Hamelin R."/>
            <person name="Burleigh J."/>
            <person name="Smith J."/>
            <person name="Yandell M."/>
            <person name="Nelson C."/>
            <person name="Grigoriev I."/>
            <person name="Davis J."/>
        </authorList>
    </citation>
    <scope>NUCLEOTIDE SEQUENCE</scope>
    <source>
        <strain evidence="8">G11</strain>
    </source>
</reference>
<evidence type="ECO:0000256" key="5">
    <source>
        <dbReference type="ARBA" id="ARBA00023136"/>
    </source>
</evidence>
<feature type="domain" description="Major facilitator superfamily (MFS) profile" evidence="7">
    <location>
        <begin position="12"/>
        <end position="486"/>
    </location>
</feature>
<comment type="caution">
    <text evidence="8">The sequence shown here is derived from an EMBL/GenBank/DDBJ whole genome shotgun (WGS) entry which is preliminary data.</text>
</comment>
<dbReference type="InterPro" id="IPR036259">
    <property type="entry name" value="MFS_trans_sf"/>
</dbReference>
<dbReference type="Pfam" id="PF07690">
    <property type="entry name" value="MFS_1"/>
    <property type="match status" value="1"/>
</dbReference>
<dbReference type="EMBL" id="MU167213">
    <property type="protein sequence ID" value="KAG0151440.1"/>
    <property type="molecule type" value="Genomic_DNA"/>
</dbReference>
<feature type="transmembrane region" description="Helical" evidence="6">
    <location>
        <begin position="224"/>
        <end position="246"/>
    </location>
</feature>
<dbReference type="AlphaFoldDB" id="A0A9P6NQD2"/>
<feature type="transmembrane region" description="Helical" evidence="6">
    <location>
        <begin position="125"/>
        <end position="143"/>
    </location>
</feature>
<feature type="transmembrane region" description="Helical" evidence="6">
    <location>
        <begin position="91"/>
        <end position="113"/>
    </location>
</feature>
<proteinExistence type="predicted"/>
<dbReference type="Gene3D" id="1.20.1250.20">
    <property type="entry name" value="MFS general substrate transporter like domains"/>
    <property type="match status" value="1"/>
</dbReference>
<dbReference type="PROSITE" id="PS00216">
    <property type="entry name" value="SUGAR_TRANSPORT_1"/>
    <property type="match status" value="1"/>
</dbReference>
<accession>A0A9P6NQD2</accession>
<feature type="transmembrane region" description="Helical" evidence="6">
    <location>
        <begin position="149"/>
        <end position="170"/>
    </location>
</feature>
<feature type="transmembrane region" description="Helical" evidence="6">
    <location>
        <begin position="291"/>
        <end position="311"/>
    </location>
</feature>
<name>A0A9P6NQD2_9BASI</name>
<evidence type="ECO:0000313" key="8">
    <source>
        <dbReference type="EMBL" id="KAG0151440.1"/>
    </source>
</evidence>